<evidence type="ECO:0000259" key="9">
    <source>
        <dbReference type="Pfam" id="PF12704"/>
    </source>
</evidence>
<evidence type="ECO:0000313" key="10">
    <source>
        <dbReference type="EMBL" id="MFD0992487.1"/>
    </source>
</evidence>
<organism evidence="10 11">
    <name type="scientific">Tenacibaculum geojense</name>
    <dbReference type="NCBI Taxonomy" id="915352"/>
    <lineage>
        <taxon>Bacteria</taxon>
        <taxon>Pseudomonadati</taxon>
        <taxon>Bacteroidota</taxon>
        <taxon>Flavobacteriia</taxon>
        <taxon>Flavobacteriales</taxon>
        <taxon>Flavobacteriaceae</taxon>
        <taxon>Tenacibaculum</taxon>
    </lineage>
</organism>
<dbReference type="Pfam" id="PF12704">
    <property type="entry name" value="MacB_PCD"/>
    <property type="match status" value="1"/>
</dbReference>
<accession>A0ABW3JPW8</accession>
<keyword evidence="11" id="KW-1185">Reference proteome</keyword>
<comment type="caution">
    <text evidence="10">The sequence shown here is derived from an EMBL/GenBank/DDBJ whole genome shotgun (WGS) entry which is preliminary data.</text>
</comment>
<keyword evidence="3" id="KW-1003">Cell membrane</keyword>
<dbReference type="RefSeq" id="WP_386105830.1">
    <property type="nucleotide sequence ID" value="NZ_JBHTJR010000023.1"/>
</dbReference>
<name>A0ABW3JPW8_9FLAO</name>
<dbReference type="PANTHER" id="PTHR30489:SF0">
    <property type="entry name" value="LIPOPROTEIN-RELEASING SYSTEM TRANSMEMBRANE PROTEIN LOLE"/>
    <property type="match status" value="1"/>
</dbReference>
<protein>
    <submittedName>
        <fullName evidence="10">ABC transporter permease</fullName>
    </submittedName>
</protein>
<feature type="domain" description="MacB-like periplasmic core" evidence="9">
    <location>
        <begin position="25"/>
        <end position="246"/>
    </location>
</feature>
<sequence length="402" mass="44611">MNFPFYIAKRYLFAKNSTNAINIITIIAMVGITVGTMALFIVLSGFSGLKTFSLSLLNESDPDIKISPKKGKKILFSPEIKNALEINSEIASYARVVEERVFLKYKNKDQIAYIKGVDVNYNDVVPIDSSITVGSWIDPQFKNTAVIGYTLSYKLSLNVFNFGEPLQIFVPKPGKGYLNVNNAFNSENVQIIGAFEGSEEYQSKYVFSELSLAQKLLKLSPDELSSIAVKVNNDDNVVEVSNELQSVLGDGFKVETRAEQNALYYKVVNTENFISYLIFTLIIVIALFNVIGAIIMMIIDKQQNLKTLFNLGASLQDIKKIFVFQGALLSIIGMIIGLTLGLVAVLIQQKFNFFMITSTVPYPVELKLSNLITVILTITVLGYIASKIASSRISQSFVNDKP</sequence>
<evidence type="ECO:0000259" key="8">
    <source>
        <dbReference type="Pfam" id="PF02687"/>
    </source>
</evidence>
<reference evidence="11" key="1">
    <citation type="journal article" date="2019" name="Int. J. Syst. Evol. Microbiol.">
        <title>The Global Catalogue of Microorganisms (GCM) 10K type strain sequencing project: providing services to taxonomists for standard genome sequencing and annotation.</title>
        <authorList>
            <consortium name="The Broad Institute Genomics Platform"/>
            <consortium name="The Broad Institute Genome Sequencing Center for Infectious Disease"/>
            <person name="Wu L."/>
            <person name="Ma J."/>
        </authorList>
    </citation>
    <scope>NUCLEOTIDE SEQUENCE [LARGE SCALE GENOMIC DNA]</scope>
    <source>
        <strain evidence="11">CCUG 60527</strain>
    </source>
</reference>
<gene>
    <name evidence="10" type="ORF">ACFQ1U_04665</name>
</gene>
<dbReference type="InterPro" id="IPR025857">
    <property type="entry name" value="MacB_PCD"/>
</dbReference>
<dbReference type="EMBL" id="JBHTJR010000023">
    <property type="protein sequence ID" value="MFD0992487.1"/>
    <property type="molecule type" value="Genomic_DNA"/>
</dbReference>
<feature type="domain" description="ABC3 transporter permease C-terminal" evidence="8">
    <location>
        <begin position="277"/>
        <end position="394"/>
    </location>
</feature>
<keyword evidence="5 7" id="KW-1133">Transmembrane helix</keyword>
<evidence type="ECO:0000313" key="11">
    <source>
        <dbReference type="Proteomes" id="UP001597062"/>
    </source>
</evidence>
<dbReference type="InterPro" id="IPR003838">
    <property type="entry name" value="ABC3_permease_C"/>
</dbReference>
<evidence type="ECO:0000256" key="3">
    <source>
        <dbReference type="ARBA" id="ARBA00022475"/>
    </source>
</evidence>
<feature type="transmembrane region" description="Helical" evidence="7">
    <location>
        <begin position="368"/>
        <end position="386"/>
    </location>
</feature>
<comment type="similarity">
    <text evidence="2">Belongs to the ABC-4 integral membrane protein family. LolC/E subfamily.</text>
</comment>
<feature type="transmembrane region" description="Helical" evidence="7">
    <location>
        <begin position="321"/>
        <end position="348"/>
    </location>
</feature>
<dbReference type="Pfam" id="PF02687">
    <property type="entry name" value="FtsX"/>
    <property type="match status" value="1"/>
</dbReference>
<evidence type="ECO:0000256" key="5">
    <source>
        <dbReference type="ARBA" id="ARBA00022989"/>
    </source>
</evidence>
<keyword evidence="6 7" id="KW-0472">Membrane</keyword>
<keyword evidence="4 7" id="KW-0812">Transmembrane</keyword>
<evidence type="ECO:0000256" key="1">
    <source>
        <dbReference type="ARBA" id="ARBA00004651"/>
    </source>
</evidence>
<evidence type="ECO:0000256" key="6">
    <source>
        <dbReference type="ARBA" id="ARBA00023136"/>
    </source>
</evidence>
<comment type="subcellular location">
    <subcellularLocation>
        <location evidence="1">Cell membrane</location>
        <topology evidence="1">Multi-pass membrane protein</topology>
    </subcellularLocation>
</comment>
<feature type="transmembrane region" description="Helical" evidence="7">
    <location>
        <begin position="21"/>
        <end position="46"/>
    </location>
</feature>
<evidence type="ECO:0000256" key="2">
    <source>
        <dbReference type="ARBA" id="ARBA00005236"/>
    </source>
</evidence>
<feature type="transmembrane region" description="Helical" evidence="7">
    <location>
        <begin position="273"/>
        <end position="300"/>
    </location>
</feature>
<dbReference type="PANTHER" id="PTHR30489">
    <property type="entry name" value="LIPOPROTEIN-RELEASING SYSTEM TRANSMEMBRANE PROTEIN LOLE"/>
    <property type="match status" value="1"/>
</dbReference>
<evidence type="ECO:0000256" key="7">
    <source>
        <dbReference type="SAM" id="Phobius"/>
    </source>
</evidence>
<evidence type="ECO:0000256" key="4">
    <source>
        <dbReference type="ARBA" id="ARBA00022692"/>
    </source>
</evidence>
<dbReference type="InterPro" id="IPR051447">
    <property type="entry name" value="Lipoprotein-release_system"/>
</dbReference>
<dbReference type="Proteomes" id="UP001597062">
    <property type="component" value="Unassembled WGS sequence"/>
</dbReference>
<proteinExistence type="inferred from homology"/>